<evidence type="ECO:0000259" key="8">
    <source>
        <dbReference type="PROSITE" id="PS51352"/>
    </source>
</evidence>
<dbReference type="InterPro" id="IPR036249">
    <property type="entry name" value="Thioredoxin-like_sf"/>
</dbReference>
<keyword evidence="7" id="KW-0732">Signal</keyword>
<keyword evidence="10" id="KW-1185">Reference proteome</keyword>
<dbReference type="Pfam" id="PF07749">
    <property type="entry name" value="ERp29"/>
    <property type="match status" value="1"/>
</dbReference>
<dbReference type="PANTHER" id="PTHR45672">
    <property type="entry name" value="PROTEIN DISULFIDE-ISOMERASE C17H9.14C-RELATED"/>
    <property type="match status" value="1"/>
</dbReference>
<keyword evidence="3" id="KW-1015">Disulfide bond</keyword>
<comment type="catalytic activity">
    <reaction evidence="1">
        <text>Catalyzes the rearrangement of -S-S- bonds in proteins.</text>
        <dbReference type="EC" id="5.3.4.1"/>
    </reaction>
</comment>
<accession>A0A9P5U5D7</accession>
<dbReference type="EC" id="5.3.4.1" evidence="2"/>
<feature type="region of interest" description="Disordered" evidence="6">
    <location>
        <begin position="371"/>
        <end position="399"/>
    </location>
</feature>
<comment type="caution">
    <text evidence="9">The sequence shown here is derived from an EMBL/GenBank/DDBJ whole genome shotgun (WGS) entry which is preliminary data.</text>
</comment>
<dbReference type="InterPro" id="IPR013766">
    <property type="entry name" value="Thioredoxin_domain"/>
</dbReference>
<evidence type="ECO:0000313" key="10">
    <source>
        <dbReference type="Proteomes" id="UP000772434"/>
    </source>
</evidence>
<organism evidence="9 10">
    <name type="scientific">Rhodocollybia butyracea</name>
    <dbReference type="NCBI Taxonomy" id="206335"/>
    <lineage>
        <taxon>Eukaryota</taxon>
        <taxon>Fungi</taxon>
        <taxon>Dikarya</taxon>
        <taxon>Basidiomycota</taxon>
        <taxon>Agaricomycotina</taxon>
        <taxon>Agaricomycetes</taxon>
        <taxon>Agaricomycetidae</taxon>
        <taxon>Agaricales</taxon>
        <taxon>Marasmiineae</taxon>
        <taxon>Omphalotaceae</taxon>
        <taxon>Rhodocollybia</taxon>
    </lineage>
</organism>
<dbReference type="OrthoDB" id="10264505at2759"/>
<dbReference type="AlphaFoldDB" id="A0A9P5U5D7"/>
<dbReference type="GO" id="GO:0003756">
    <property type="term" value="F:protein disulfide isomerase activity"/>
    <property type="evidence" value="ECO:0007669"/>
    <property type="project" value="UniProtKB-EC"/>
</dbReference>
<evidence type="ECO:0000256" key="1">
    <source>
        <dbReference type="ARBA" id="ARBA00001182"/>
    </source>
</evidence>
<dbReference type="SUPFAM" id="SSF47933">
    <property type="entry name" value="ERP29 C domain-like"/>
    <property type="match status" value="1"/>
</dbReference>
<keyword evidence="4 9" id="KW-0413">Isomerase</keyword>
<dbReference type="Proteomes" id="UP000772434">
    <property type="component" value="Unassembled WGS sequence"/>
</dbReference>
<dbReference type="PANTHER" id="PTHR45672:SF11">
    <property type="entry name" value="PROTEIN DISULFIDE-ISOMERASE C17H9.14C"/>
    <property type="match status" value="1"/>
</dbReference>
<feature type="signal peptide" evidence="7">
    <location>
        <begin position="1"/>
        <end position="25"/>
    </location>
</feature>
<keyword evidence="5" id="KW-0676">Redox-active center</keyword>
<evidence type="ECO:0000256" key="3">
    <source>
        <dbReference type="ARBA" id="ARBA00023157"/>
    </source>
</evidence>
<dbReference type="Gene3D" id="3.40.30.10">
    <property type="entry name" value="Glutaredoxin"/>
    <property type="match status" value="2"/>
</dbReference>
<dbReference type="GO" id="GO:0006457">
    <property type="term" value="P:protein folding"/>
    <property type="evidence" value="ECO:0007669"/>
    <property type="project" value="TreeGrafter"/>
</dbReference>
<protein>
    <recommendedName>
        <fullName evidence="2">protein disulfide-isomerase</fullName>
        <ecNumber evidence="2">5.3.4.1</ecNumber>
    </recommendedName>
</protein>
<feature type="compositionally biased region" description="Basic and acidic residues" evidence="6">
    <location>
        <begin position="378"/>
        <end position="399"/>
    </location>
</feature>
<evidence type="ECO:0000256" key="7">
    <source>
        <dbReference type="SAM" id="SignalP"/>
    </source>
</evidence>
<dbReference type="InterPro" id="IPR051063">
    <property type="entry name" value="PDI"/>
</dbReference>
<name>A0A9P5U5D7_9AGAR</name>
<dbReference type="Pfam" id="PF00085">
    <property type="entry name" value="Thioredoxin"/>
    <property type="match status" value="2"/>
</dbReference>
<evidence type="ECO:0000256" key="5">
    <source>
        <dbReference type="ARBA" id="ARBA00023284"/>
    </source>
</evidence>
<gene>
    <name evidence="9" type="ORF">BDP27DRAFT_1297178</name>
</gene>
<evidence type="ECO:0000256" key="4">
    <source>
        <dbReference type="ARBA" id="ARBA00023235"/>
    </source>
</evidence>
<evidence type="ECO:0000256" key="6">
    <source>
        <dbReference type="SAM" id="MobiDB-lite"/>
    </source>
</evidence>
<feature type="domain" description="Thioredoxin" evidence="8">
    <location>
        <begin position="14"/>
        <end position="136"/>
    </location>
</feature>
<feature type="chain" id="PRO_5040422804" description="protein disulfide-isomerase" evidence="7">
    <location>
        <begin position="26"/>
        <end position="399"/>
    </location>
</feature>
<dbReference type="InterPro" id="IPR036356">
    <property type="entry name" value="ERp29_C_sf"/>
</dbReference>
<dbReference type="InterPro" id="IPR011679">
    <property type="entry name" value="ERp29_C"/>
</dbReference>
<dbReference type="GO" id="GO:0005783">
    <property type="term" value="C:endoplasmic reticulum"/>
    <property type="evidence" value="ECO:0007669"/>
    <property type="project" value="InterPro"/>
</dbReference>
<reference evidence="9" key="1">
    <citation type="submission" date="2020-11" db="EMBL/GenBank/DDBJ databases">
        <authorList>
            <consortium name="DOE Joint Genome Institute"/>
            <person name="Ahrendt S."/>
            <person name="Riley R."/>
            <person name="Andreopoulos W."/>
            <person name="Labutti K."/>
            <person name="Pangilinan J."/>
            <person name="Ruiz-Duenas F.J."/>
            <person name="Barrasa J.M."/>
            <person name="Sanchez-Garcia M."/>
            <person name="Camarero S."/>
            <person name="Miyauchi S."/>
            <person name="Serrano A."/>
            <person name="Linde D."/>
            <person name="Babiker R."/>
            <person name="Drula E."/>
            <person name="Ayuso-Fernandez I."/>
            <person name="Pacheco R."/>
            <person name="Padilla G."/>
            <person name="Ferreira P."/>
            <person name="Barriuso J."/>
            <person name="Kellner H."/>
            <person name="Castanera R."/>
            <person name="Alfaro M."/>
            <person name="Ramirez L."/>
            <person name="Pisabarro A.G."/>
            <person name="Kuo A."/>
            <person name="Tritt A."/>
            <person name="Lipzen A."/>
            <person name="He G."/>
            <person name="Yan M."/>
            <person name="Ng V."/>
            <person name="Cullen D."/>
            <person name="Martin F."/>
            <person name="Rosso M.-N."/>
            <person name="Henrissat B."/>
            <person name="Hibbett D."/>
            <person name="Martinez A.T."/>
            <person name="Grigoriev I.V."/>
        </authorList>
    </citation>
    <scope>NUCLEOTIDE SEQUENCE</scope>
    <source>
        <strain evidence="9">AH 40177</strain>
    </source>
</reference>
<sequence length="399" mass="44385">MNSTLFFMYLSFSLVLAALAASVRAGSNVIDLDPASWDDIVGNGRPGLVAFYAPWCGHSQTLAPIYEEVADAYSYAREKLFVGRIDADGVGRDLARQHGITGYPTLKWFAEDGTVTHYKKLRDLQSMTDFITSMTDVEANLKPPAEPTYKVLDSTNFDDVIMDADKDAVVIFTTAYAMTKPMARVYREVAAIFANEPNCIFAFVDAELEQSKELKERFQLSAYPTYKYFLRDDKTGVSFPGSATTEEDFVTFLNAVCMTHRSVDGGLLDTAGRIADLDALAYKFFVAPSPDARDAIYKKASSISAAIGGTSKHYIHFMDRMVNGTEAFHKKESRRLEIILKKRALSSAKLDDIKLKSNILRAFTEKPAKVDLEEEDSEVHSEVHSENSESNIRKATAEL</sequence>
<evidence type="ECO:0000256" key="2">
    <source>
        <dbReference type="ARBA" id="ARBA00012723"/>
    </source>
</evidence>
<evidence type="ECO:0000313" key="9">
    <source>
        <dbReference type="EMBL" id="KAF9066617.1"/>
    </source>
</evidence>
<dbReference type="EMBL" id="JADNRY010000084">
    <property type="protein sequence ID" value="KAF9066617.1"/>
    <property type="molecule type" value="Genomic_DNA"/>
</dbReference>
<dbReference type="SUPFAM" id="SSF52833">
    <property type="entry name" value="Thioredoxin-like"/>
    <property type="match status" value="2"/>
</dbReference>
<dbReference type="Gene3D" id="1.20.1150.12">
    <property type="entry name" value="Endoplasmic reticulum resident protein 29, C-terminal domain"/>
    <property type="match status" value="1"/>
</dbReference>
<proteinExistence type="predicted"/>
<dbReference type="PROSITE" id="PS51352">
    <property type="entry name" value="THIOREDOXIN_2"/>
    <property type="match status" value="1"/>
</dbReference>